<dbReference type="EMBL" id="HBIH01039087">
    <property type="protein sequence ID" value="CAE0335151.1"/>
    <property type="molecule type" value="Transcribed_RNA"/>
</dbReference>
<feature type="transmembrane region" description="Helical" evidence="1">
    <location>
        <begin position="67"/>
        <end position="85"/>
    </location>
</feature>
<sequence length="323" mass="33805">MAVHIIILPFAFVLATVVPSVFAHAVDLVLVPLASILRAILPGIGTLAVLLPLLVLAFVLRVVVPELYAVAVLEIVLPVALVRSAVAVSVLAFAVGLVSLPSSLVFVAIDMPESTLAVGLVVLPVSFVLSAIGPDLDAVAVAYAALPLALVLGSVVEDKLFSLFAILEVVRLTVGAVHVPVLFLLVVIVEIVAPEVRGPSQPHTGGIGSTELSLVSLLVADELVMHASSHATTADVVTLRLLTDSWWLLVEIVVGIVSRSILQALKLLGNVLSYFTAASPSLDLDYKFDVLLGHLAHFLHPILVEGGLGESLKVGNLRGDCRC</sequence>
<organism evidence="2">
    <name type="scientific">Strombidium inclinatum</name>
    <dbReference type="NCBI Taxonomy" id="197538"/>
    <lineage>
        <taxon>Eukaryota</taxon>
        <taxon>Sar</taxon>
        <taxon>Alveolata</taxon>
        <taxon>Ciliophora</taxon>
        <taxon>Intramacronucleata</taxon>
        <taxon>Spirotrichea</taxon>
        <taxon>Oligotrichia</taxon>
        <taxon>Strombidiidae</taxon>
        <taxon>Strombidium</taxon>
    </lineage>
</organism>
<reference evidence="2" key="1">
    <citation type="submission" date="2021-01" db="EMBL/GenBank/DDBJ databases">
        <authorList>
            <person name="Corre E."/>
            <person name="Pelletier E."/>
            <person name="Niang G."/>
            <person name="Scheremetjew M."/>
            <person name="Finn R."/>
            <person name="Kale V."/>
            <person name="Holt S."/>
            <person name="Cochrane G."/>
            <person name="Meng A."/>
            <person name="Brown T."/>
            <person name="Cohen L."/>
        </authorList>
    </citation>
    <scope>NUCLEOTIDE SEQUENCE</scope>
    <source>
        <strain evidence="2">S3</strain>
    </source>
</reference>
<protein>
    <submittedName>
        <fullName evidence="2">Uncharacterized protein</fullName>
    </submittedName>
</protein>
<name>A0A7S3IYC2_9SPIT</name>
<feature type="transmembrane region" description="Helical" evidence="1">
    <location>
        <begin position="169"/>
        <end position="193"/>
    </location>
</feature>
<keyword evidence="1" id="KW-0812">Transmembrane</keyword>
<evidence type="ECO:0000313" key="2">
    <source>
        <dbReference type="EMBL" id="CAE0335151.1"/>
    </source>
</evidence>
<keyword evidence="1" id="KW-1133">Transmembrane helix</keyword>
<feature type="transmembrane region" description="Helical" evidence="1">
    <location>
        <begin position="91"/>
        <end position="109"/>
    </location>
</feature>
<proteinExistence type="predicted"/>
<gene>
    <name evidence="2" type="ORF">SINC0208_LOCUS15790</name>
</gene>
<feature type="transmembrane region" description="Helical" evidence="1">
    <location>
        <begin position="138"/>
        <end position="157"/>
    </location>
</feature>
<accession>A0A7S3IYC2</accession>
<feature type="transmembrane region" description="Helical" evidence="1">
    <location>
        <begin position="116"/>
        <end position="132"/>
    </location>
</feature>
<keyword evidence="1" id="KW-0472">Membrane</keyword>
<feature type="transmembrane region" description="Helical" evidence="1">
    <location>
        <begin position="39"/>
        <end position="60"/>
    </location>
</feature>
<dbReference type="AlphaFoldDB" id="A0A7S3IYC2"/>
<evidence type="ECO:0000256" key="1">
    <source>
        <dbReference type="SAM" id="Phobius"/>
    </source>
</evidence>